<dbReference type="InterPro" id="IPR000558">
    <property type="entry name" value="Histone_H2B"/>
</dbReference>
<keyword evidence="14" id="KW-0732">Signal</keyword>
<comment type="caution">
    <text evidence="16">The sequence shown here is derived from an EMBL/GenBank/DDBJ whole genome shotgun (WGS) entry which is preliminary data.</text>
</comment>
<dbReference type="SMART" id="SM00427">
    <property type="entry name" value="H2B"/>
    <property type="match status" value="1"/>
</dbReference>
<comment type="subcellular location">
    <subcellularLocation>
        <location evidence="3">Chromosome</location>
    </subcellularLocation>
    <subcellularLocation>
        <location evidence="2 12">Nucleus</location>
    </subcellularLocation>
</comment>
<proteinExistence type="inferred from homology"/>
<feature type="region of interest" description="Disordered" evidence="13">
    <location>
        <begin position="251"/>
        <end position="291"/>
    </location>
</feature>
<evidence type="ECO:0000256" key="3">
    <source>
        <dbReference type="ARBA" id="ARBA00004286"/>
    </source>
</evidence>
<keyword evidence="7" id="KW-1017">Isopeptide bond</keyword>
<comment type="subunit">
    <text evidence="5 12">The nucleosome is a histone octamer containing two molecules each of H2A, H2B, H3 and H4 assembled in one H3-H4 heterotetramer and two H2A-H2B heterodimers. The octamer wraps approximately 147 bp of DNA.</text>
</comment>
<keyword evidence="11 12" id="KW-0544">Nucleosome core</keyword>
<comment type="function">
    <text evidence="1">Core component of nucleosome. Nucleosomes wrap and compact DNA into chromatin, limiting DNA accessibility to the cellular machineries which require DNA as a template. Histones thereby play a central role in transcription regulation, DNA repair, DNA replication and chromosomal stability. DNA accessibility is regulated via a complex set of post-translational modifications of histones, also called histone code, and nucleosome remodeling.</text>
</comment>
<dbReference type="PANTHER" id="PTHR23428">
    <property type="entry name" value="HISTONE H2B"/>
    <property type="match status" value="1"/>
</dbReference>
<dbReference type="CDD" id="cd22910">
    <property type="entry name" value="HFD_H2B"/>
    <property type="match status" value="1"/>
</dbReference>
<evidence type="ECO:0000256" key="6">
    <source>
        <dbReference type="ARBA" id="ARBA00022454"/>
    </source>
</evidence>
<evidence type="ECO:0000256" key="12">
    <source>
        <dbReference type="RuleBase" id="RU000451"/>
    </source>
</evidence>
<dbReference type="FunFam" id="1.10.20.10:FF:000016">
    <property type="entry name" value="Histone H2B"/>
    <property type="match status" value="1"/>
</dbReference>
<feature type="domain" description="Core Histone H2A/H2B/H3" evidence="15">
    <location>
        <begin position="281"/>
        <end position="360"/>
    </location>
</feature>
<dbReference type="EMBL" id="CAJNOR010009250">
    <property type="protein sequence ID" value="CAF1642662.1"/>
    <property type="molecule type" value="Genomic_DNA"/>
</dbReference>
<comment type="similarity">
    <text evidence="4 12">Belongs to the histone H2B family.</text>
</comment>
<keyword evidence="10 12" id="KW-0539">Nucleus</keyword>
<dbReference type="InterPro" id="IPR009072">
    <property type="entry name" value="Histone-fold"/>
</dbReference>
<evidence type="ECO:0000256" key="4">
    <source>
        <dbReference type="ARBA" id="ARBA00006846"/>
    </source>
</evidence>
<dbReference type="Proteomes" id="UP000663828">
    <property type="component" value="Unassembled WGS sequence"/>
</dbReference>
<dbReference type="SUPFAM" id="SSF47113">
    <property type="entry name" value="Histone-fold"/>
    <property type="match status" value="1"/>
</dbReference>
<name>A0A816E852_ADIRI</name>
<evidence type="ECO:0000259" key="15">
    <source>
        <dbReference type="Pfam" id="PF00125"/>
    </source>
</evidence>
<gene>
    <name evidence="16" type="ORF">XAT740_LOCUS53594</name>
</gene>
<dbReference type="InterPro" id="IPR007125">
    <property type="entry name" value="H2A/H2B/H3"/>
</dbReference>
<dbReference type="GO" id="GO:0030527">
    <property type="term" value="F:structural constituent of chromatin"/>
    <property type="evidence" value="ECO:0007669"/>
    <property type="project" value="InterPro"/>
</dbReference>
<feature type="non-terminal residue" evidence="16">
    <location>
        <position position="1"/>
    </location>
</feature>
<dbReference type="Pfam" id="PF00125">
    <property type="entry name" value="Histone"/>
    <property type="match status" value="1"/>
</dbReference>
<sequence length="379" mass="42600">MLLVFLVVYLRTSFALLRSTEDRISTRNITCRHDVGLSITFLTNCEACLVTSRNYAIETTLSLTGIGLSGSFSSCLQVNEVEMYHENLVRECHYFPRNTLNGYDDFCIASPYTIFRGSYRACICLTNLCNFNYTGCLRQIKSIWNQKTPLFSNTIVELNNRIRCYQSPEGFTEPASSSLIPLCSEDDDICKSYLANQGVLCAIGVDRANKTTQQTLTPSTYSTYLIKYKSEFCKSYTLTSKSILFSQCKSEDTKNKMPPKTPTKGSKIIKKQSKSNASKSGADGEKKSNKRKRKETYSIYIYKVLKQVHPDTGISSKAMSIMNSFVHDIFERLAGEASRLAHYSKRHTISSREIQTAVRLLLPGELAKHAVSEGTKAVT</sequence>
<feature type="compositionally biased region" description="Low complexity" evidence="13">
    <location>
        <begin position="256"/>
        <end position="266"/>
    </location>
</feature>
<evidence type="ECO:0000256" key="2">
    <source>
        <dbReference type="ARBA" id="ARBA00004123"/>
    </source>
</evidence>
<dbReference type="GO" id="GO:0005634">
    <property type="term" value="C:nucleus"/>
    <property type="evidence" value="ECO:0007669"/>
    <property type="project" value="UniProtKB-SubCell"/>
</dbReference>
<dbReference type="GO" id="GO:0003677">
    <property type="term" value="F:DNA binding"/>
    <property type="evidence" value="ECO:0007669"/>
    <property type="project" value="UniProtKB-KW"/>
</dbReference>
<evidence type="ECO:0000313" key="16">
    <source>
        <dbReference type="EMBL" id="CAF1642662.1"/>
    </source>
</evidence>
<evidence type="ECO:0000256" key="1">
    <source>
        <dbReference type="ARBA" id="ARBA00002001"/>
    </source>
</evidence>
<keyword evidence="8" id="KW-0832">Ubl conjugation</keyword>
<feature type="chain" id="PRO_5032795834" description="Histone H2B" evidence="14">
    <location>
        <begin position="16"/>
        <end position="379"/>
    </location>
</feature>
<keyword evidence="17" id="KW-1185">Reference proteome</keyword>
<dbReference type="PRINTS" id="PR00621">
    <property type="entry name" value="HISTONEH2B"/>
</dbReference>
<feature type="signal peptide" evidence="14">
    <location>
        <begin position="1"/>
        <end position="15"/>
    </location>
</feature>
<evidence type="ECO:0000256" key="13">
    <source>
        <dbReference type="SAM" id="MobiDB-lite"/>
    </source>
</evidence>
<reference evidence="16" key="1">
    <citation type="submission" date="2021-02" db="EMBL/GenBank/DDBJ databases">
        <authorList>
            <person name="Nowell W R."/>
        </authorList>
    </citation>
    <scope>NUCLEOTIDE SEQUENCE</scope>
</reference>
<evidence type="ECO:0000256" key="5">
    <source>
        <dbReference type="ARBA" id="ARBA00011538"/>
    </source>
</evidence>
<evidence type="ECO:0000256" key="9">
    <source>
        <dbReference type="ARBA" id="ARBA00023125"/>
    </source>
</evidence>
<evidence type="ECO:0000256" key="14">
    <source>
        <dbReference type="SAM" id="SignalP"/>
    </source>
</evidence>
<evidence type="ECO:0000256" key="10">
    <source>
        <dbReference type="ARBA" id="ARBA00023242"/>
    </source>
</evidence>
<keyword evidence="6 12" id="KW-0158">Chromosome</keyword>
<evidence type="ECO:0000256" key="8">
    <source>
        <dbReference type="ARBA" id="ARBA00022843"/>
    </source>
</evidence>
<dbReference type="InterPro" id="IPR055333">
    <property type="entry name" value="HISTONE_H2B_site"/>
</dbReference>
<dbReference type="GO" id="GO:0000786">
    <property type="term" value="C:nucleosome"/>
    <property type="evidence" value="ECO:0007669"/>
    <property type="project" value="UniProtKB-KW"/>
</dbReference>
<dbReference type="Gene3D" id="1.10.20.10">
    <property type="entry name" value="Histone, subunit A"/>
    <property type="match status" value="1"/>
</dbReference>
<evidence type="ECO:0000256" key="11">
    <source>
        <dbReference type="ARBA" id="ARBA00023269"/>
    </source>
</evidence>
<protein>
    <recommendedName>
        <fullName evidence="12">Histone H2B</fullName>
    </recommendedName>
</protein>
<evidence type="ECO:0000313" key="17">
    <source>
        <dbReference type="Proteomes" id="UP000663828"/>
    </source>
</evidence>
<dbReference type="PROSITE" id="PS00357">
    <property type="entry name" value="HISTONE_H2B"/>
    <property type="match status" value="1"/>
</dbReference>
<organism evidence="16 17">
    <name type="scientific">Adineta ricciae</name>
    <name type="common">Rotifer</name>
    <dbReference type="NCBI Taxonomy" id="249248"/>
    <lineage>
        <taxon>Eukaryota</taxon>
        <taxon>Metazoa</taxon>
        <taxon>Spiralia</taxon>
        <taxon>Gnathifera</taxon>
        <taxon>Rotifera</taxon>
        <taxon>Eurotatoria</taxon>
        <taxon>Bdelloidea</taxon>
        <taxon>Adinetida</taxon>
        <taxon>Adinetidae</taxon>
        <taxon>Adineta</taxon>
    </lineage>
</organism>
<dbReference type="AlphaFoldDB" id="A0A816E852"/>
<accession>A0A816E852</accession>
<evidence type="ECO:0000256" key="7">
    <source>
        <dbReference type="ARBA" id="ARBA00022499"/>
    </source>
</evidence>
<dbReference type="GO" id="GO:0046982">
    <property type="term" value="F:protein heterodimerization activity"/>
    <property type="evidence" value="ECO:0007669"/>
    <property type="project" value="InterPro"/>
</dbReference>
<keyword evidence="9 12" id="KW-0238">DNA-binding</keyword>